<evidence type="ECO:0000256" key="1">
    <source>
        <dbReference type="ARBA" id="ARBA00022574"/>
    </source>
</evidence>
<dbReference type="SUPFAM" id="SSF50978">
    <property type="entry name" value="WD40 repeat-like"/>
    <property type="match status" value="1"/>
</dbReference>
<reference evidence="4 5" key="1">
    <citation type="submission" date="2014-04" db="EMBL/GenBank/DDBJ databases">
        <title>Evolutionary Origins and Diversification of the Mycorrhizal Mutualists.</title>
        <authorList>
            <consortium name="DOE Joint Genome Institute"/>
            <consortium name="Mycorrhizal Genomics Consortium"/>
            <person name="Kohler A."/>
            <person name="Kuo A."/>
            <person name="Nagy L.G."/>
            <person name="Floudas D."/>
            <person name="Copeland A."/>
            <person name="Barry K.W."/>
            <person name="Cichocki N."/>
            <person name="Veneault-Fourrey C."/>
            <person name="LaButti K."/>
            <person name="Lindquist E.A."/>
            <person name="Lipzen A."/>
            <person name="Lundell T."/>
            <person name="Morin E."/>
            <person name="Murat C."/>
            <person name="Riley R."/>
            <person name="Ohm R."/>
            <person name="Sun H."/>
            <person name="Tunlid A."/>
            <person name="Henrissat B."/>
            <person name="Grigoriev I.V."/>
            <person name="Hibbett D.S."/>
            <person name="Martin F."/>
        </authorList>
    </citation>
    <scope>NUCLEOTIDE SEQUENCE [LARGE SCALE GENOMIC DNA]</scope>
    <source>
        <strain evidence="4 5">MD-312</strain>
    </source>
</reference>
<dbReference type="InterPro" id="IPR015943">
    <property type="entry name" value="WD40/YVTN_repeat-like_dom_sf"/>
</dbReference>
<dbReference type="Pfam" id="PF00400">
    <property type="entry name" value="WD40"/>
    <property type="match status" value="4"/>
</dbReference>
<dbReference type="Proteomes" id="UP000053820">
    <property type="component" value="Unassembled WGS sequence"/>
</dbReference>
<dbReference type="PROSITE" id="PS50294">
    <property type="entry name" value="WD_REPEATS_REGION"/>
    <property type="match status" value="1"/>
</dbReference>
<evidence type="ECO:0000256" key="3">
    <source>
        <dbReference type="PROSITE-ProRule" id="PRU00221"/>
    </source>
</evidence>
<dbReference type="PANTHER" id="PTHR19848">
    <property type="entry name" value="WD40 REPEAT PROTEIN"/>
    <property type="match status" value="1"/>
</dbReference>
<feature type="repeat" description="WD" evidence="3">
    <location>
        <begin position="99"/>
        <end position="140"/>
    </location>
</feature>
<gene>
    <name evidence="4" type="ORF">HYDPIDRAFT_157276</name>
</gene>
<dbReference type="InterPro" id="IPR036322">
    <property type="entry name" value="WD40_repeat_dom_sf"/>
</dbReference>
<accession>A0A0C9W6K0</accession>
<protein>
    <recommendedName>
        <fullName evidence="6">Anaphase-promoting complex subunit 4 WD40 domain-containing protein</fullName>
    </recommendedName>
</protein>
<dbReference type="InterPro" id="IPR001680">
    <property type="entry name" value="WD40_rpt"/>
</dbReference>
<evidence type="ECO:0000313" key="5">
    <source>
        <dbReference type="Proteomes" id="UP000053820"/>
    </source>
</evidence>
<keyword evidence="1 3" id="KW-0853">WD repeat</keyword>
<sequence length="290" mass="32074">MGESLKGYERGAVYWIILPPDGTKLAIVGDGPGDHRARVWDWRSGTVLVGLIKGHTQLIHGVCWSSDDEELVTASGDIAIHRWIVLTKEELGKPLQAHDDRHDGEKWSVLFLPDGKEIASCGDDDTVRFLDLETGEQIEEPLKGYERGAVYWIILPPDGTKLAIGCWIPEVGPFEGHTDGVTATEFSPGGLYLASVGDGPGDHRARAWDWRSGTVLVGLIRGHTQLIHGVCWSSDDEELVTASGDIAIRRWIVLTKEELGKPLQAHDDSIHPDIVECWELACERFQETRC</sequence>
<keyword evidence="2" id="KW-0677">Repeat</keyword>
<dbReference type="Gene3D" id="2.130.10.10">
    <property type="entry name" value="YVTN repeat-like/Quinoprotein amine dehydrogenase"/>
    <property type="match status" value="2"/>
</dbReference>
<keyword evidence="5" id="KW-1185">Reference proteome</keyword>
<dbReference type="EMBL" id="KN839854">
    <property type="protein sequence ID" value="KIJ62548.1"/>
    <property type="molecule type" value="Genomic_DNA"/>
</dbReference>
<dbReference type="SMART" id="SM00320">
    <property type="entry name" value="WD40"/>
    <property type="match status" value="5"/>
</dbReference>
<dbReference type="HOGENOM" id="CLU_000288_57_33_1"/>
<feature type="repeat" description="WD" evidence="3">
    <location>
        <begin position="52"/>
        <end position="83"/>
    </location>
</feature>
<proteinExistence type="predicted"/>
<dbReference type="AlphaFoldDB" id="A0A0C9W6K0"/>
<name>A0A0C9W6K0_9AGAM</name>
<evidence type="ECO:0008006" key="6">
    <source>
        <dbReference type="Google" id="ProtNLM"/>
    </source>
</evidence>
<dbReference type="PANTHER" id="PTHR19848:SF8">
    <property type="entry name" value="F-BOX AND WD REPEAT DOMAIN CONTAINING 7"/>
    <property type="match status" value="1"/>
</dbReference>
<evidence type="ECO:0000313" key="4">
    <source>
        <dbReference type="EMBL" id="KIJ62548.1"/>
    </source>
</evidence>
<organism evidence="4 5">
    <name type="scientific">Hydnomerulius pinastri MD-312</name>
    <dbReference type="NCBI Taxonomy" id="994086"/>
    <lineage>
        <taxon>Eukaryota</taxon>
        <taxon>Fungi</taxon>
        <taxon>Dikarya</taxon>
        <taxon>Basidiomycota</taxon>
        <taxon>Agaricomycotina</taxon>
        <taxon>Agaricomycetes</taxon>
        <taxon>Agaricomycetidae</taxon>
        <taxon>Boletales</taxon>
        <taxon>Boletales incertae sedis</taxon>
        <taxon>Leucogyrophana</taxon>
    </lineage>
</organism>
<feature type="repeat" description="WD" evidence="3">
    <location>
        <begin position="220"/>
        <end position="251"/>
    </location>
</feature>
<dbReference type="PROSITE" id="PS50082">
    <property type="entry name" value="WD_REPEATS_2"/>
    <property type="match status" value="3"/>
</dbReference>
<evidence type="ECO:0000256" key="2">
    <source>
        <dbReference type="ARBA" id="ARBA00022737"/>
    </source>
</evidence>
<dbReference type="OrthoDB" id="972532at2759"/>